<dbReference type="Proteomes" id="UP001195769">
    <property type="component" value="Unassembled WGS sequence"/>
</dbReference>
<dbReference type="RefSeq" id="XP_041219886.1">
    <property type="nucleotide sequence ID" value="XM_041368128.1"/>
</dbReference>
<dbReference type="EMBL" id="JABBWK010000082">
    <property type="protein sequence ID" value="KAG1894310.1"/>
    <property type="molecule type" value="Genomic_DNA"/>
</dbReference>
<proteinExistence type="predicted"/>
<name>A0AAD4DUV5_9AGAM</name>
<dbReference type="AlphaFoldDB" id="A0AAD4DUV5"/>
<evidence type="ECO:0000256" key="1">
    <source>
        <dbReference type="SAM" id="MobiDB-lite"/>
    </source>
</evidence>
<feature type="region of interest" description="Disordered" evidence="1">
    <location>
        <begin position="228"/>
        <end position="251"/>
    </location>
</feature>
<sequence length="291" mass="32571">MAVTADELRVVEQENKLLELTNADCRALLAHHLIMKRHLIILFPCKMASYNDKRERAYNVILPLSLATMCHNTHSPTRATSTQPSWVSDMMAHVEPDRVAEFSICGTGDDVSVFWEPDLSYTDPFILPALLFQSASEQNLKFPILPSPAPDAKSSKLGTDVLALPLHASQARHGGTALEHLVRVIYTMQNAERKGSHGEEKKAEAYRVGGELMVRAQVTRNTRKRKLDDVDIDPDNGCKENTSPHQAPKELSLHGVPCTKRICREKTGTEWQTVLDVIRHGEEVLRNKPVL</sequence>
<evidence type="ECO:0000313" key="2">
    <source>
        <dbReference type="EMBL" id="KAG1894310.1"/>
    </source>
</evidence>
<accession>A0AAD4DUV5</accession>
<gene>
    <name evidence="2" type="ORF">F5891DRAFT_1195448</name>
</gene>
<evidence type="ECO:0000313" key="3">
    <source>
        <dbReference type="Proteomes" id="UP001195769"/>
    </source>
</evidence>
<organism evidence="2 3">
    <name type="scientific">Suillus fuscotomentosus</name>
    <dbReference type="NCBI Taxonomy" id="1912939"/>
    <lineage>
        <taxon>Eukaryota</taxon>
        <taxon>Fungi</taxon>
        <taxon>Dikarya</taxon>
        <taxon>Basidiomycota</taxon>
        <taxon>Agaricomycotina</taxon>
        <taxon>Agaricomycetes</taxon>
        <taxon>Agaricomycetidae</taxon>
        <taxon>Boletales</taxon>
        <taxon>Suillineae</taxon>
        <taxon>Suillaceae</taxon>
        <taxon>Suillus</taxon>
    </lineage>
</organism>
<reference evidence="2" key="1">
    <citation type="journal article" date="2020" name="New Phytol.">
        <title>Comparative genomics reveals dynamic genome evolution in host specialist ectomycorrhizal fungi.</title>
        <authorList>
            <person name="Lofgren L.A."/>
            <person name="Nguyen N.H."/>
            <person name="Vilgalys R."/>
            <person name="Ruytinx J."/>
            <person name="Liao H.L."/>
            <person name="Branco S."/>
            <person name="Kuo A."/>
            <person name="LaButti K."/>
            <person name="Lipzen A."/>
            <person name="Andreopoulos W."/>
            <person name="Pangilinan J."/>
            <person name="Riley R."/>
            <person name="Hundley H."/>
            <person name="Na H."/>
            <person name="Barry K."/>
            <person name="Grigoriev I.V."/>
            <person name="Stajich J.E."/>
            <person name="Kennedy P.G."/>
        </authorList>
    </citation>
    <scope>NUCLEOTIDE SEQUENCE</scope>
    <source>
        <strain evidence="2">FC203</strain>
    </source>
</reference>
<dbReference type="GeneID" id="64662426"/>
<protein>
    <submittedName>
        <fullName evidence="2">Uncharacterized protein</fullName>
    </submittedName>
</protein>
<comment type="caution">
    <text evidence="2">The sequence shown here is derived from an EMBL/GenBank/DDBJ whole genome shotgun (WGS) entry which is preliminary data.</text>
</comment>
<keyword evidence="3" id="KW-1185">Reference proteome</keyword>